<dbReference type="EMBL" id="CAKASE010000069">
    <property type="protein sequence ID" value="CAG9572878.1"/>
    <property type="molecule type" value="Genomic_DNA"/>
</dbReference>
<sequence>MGRHWRNATLSADCITADHSGQTRPRPIIVRLAHRAVRDEMLRAARVRRGCDSSGIVESEAKRFYVNERLTPMNRHIFYKTRELGRSDGWRYIWTRGGRIYARRNGDSETRRIRTLEDTIKFFGDNVI</sequence>
<organism evidence="2 3">
    <name type="scientific">Danaus chrysippus</name>
    <name type="common">African queen</name>
    <dbReference type="NCBI Taxonomy" id="151541"/>
    <lineage>
        <taxon>Eukaryota</taxon>
        <taxon>Metazoa</taxon>
        <taxon>Ecdysozoa</taxon>
        <taxon>Arthropoda</taxon>
        <taxon>Hexapoda</taxon>
        <taxon>Insecta</taxon>
        <taxon>Pterygota</taxon>
        <taxon>Neoptera</taxon>
        <taxon>Endopterygota</taxon>
        <taxon>Lepidoptera</taxon>
        <taxon>Glossata</taxon>
        <taxon>Ditrysia</taxon>
        <taxon>Papilionoidea</taxon>
        <taxon>Nymphalidae</taxon>
        <taxon>Danainae</taxon>
        <taxon>Danaini</taxon>
        <taxon>Danaina</taxon>
        <taxon>Danaus</taxon>
        <taxon>Anosia</taxon>
    </lineage>
</organism>
<evidence type="ECO:0000313" key="3">
    <source>
        <dbReference type="Proteomes" id="UP000789524"/>
    </source>
</evidence>
<dbReference type="AlphaFoldDB" id="A0A8J2QUW3"/>
<feature type="domain" description="FP protein C-terminal" evidence="1">
    <location>
        <begin position="71"/>
        <end position="118"/>
    </location>
</feature>
<dbReference type="OrthoDB" id="7490514at2759"/>
<evidence type="ECO:0000313" key="2">
    <source>
        <dbReference type="EMBL" id="CAG9572878.1"/>
    </source>
</evidence>
<comment type="caution">
    <text evidence="2">The sequence shown here is derived from an EMBL/GenBank/DDBJ whole genome shotgun (WGS) entry which is preliminary data.</text>
</comment>
<proteinExistence type="predicted"/>
<dbReference type="InterPro" id="IPR057251">
    <property type="entry name" value="FP_C"/>
</dbReference>
<evidence type="ECO:0000259" key="1">
    <source>
        <dbReference type="Pfam" id="PF25298"/>
    </source>
</evidence>
<gene>
    <name evidence="2" type="ORF">DCHRY22_LOCUS10206</name>
</gene>
<dbReference type="Pfam" id="PF25298">
    <property type="entry name" value="Baculo_FP_2nd"/>
    <property type="match status" value="1"/>
</dbReference>
<dbReference type="Proteomes" id="UP000789524">
    <property type="component" value="Unassembled WGS sequence"/>
</dbReference>
<keyword evidence="3" id="KW-1185">Reference proteome</keyword>
<name>A0A8J2QUW3_9NEOP</name>
<accession>A0A8J2QUW3</accession>
<reference evidence="2" key="1">
    <citation type="submission" date="2021-09" db="EMBL/GenBank/DDBJ databases">
        <authorList>
            <person name="Martin H S."/>
        </authorList>
    </citation>
    <scope>NUCLEOTIDE SEQUENCE</scope>
</reference>
<protein>
    <submittedName>
        <fullName evidence="2">(African queen) hypothetical protein</fullName>
    </submittedName>
</protein>